<dbReference type="Gene3D" id="3.90.226.10">
    <property type="entry name" value="2-enoyl-CoA Hydratase, Chain A, domain 1"/>
    <property type="match status" value="1"/>
</dbReference>
<dbReference type="PANTHER" id="PTHR11941">
    <property type="entry name" value="ENOYL-COA HYDRATASE-RELATED"/>
    <property type="match status" value="1"/>
</dbReference>
<evidence type="ECO:0000256" key="2">
    <source>
        <dbReference type="ARBA" id="ARBA00023239"/>
    </source>
</evidence>
<dbReference type="RefSeq" id="WP_185778902.1">
    <property type="nucleotide sequence ID" value="NZ_JACJUU010000002.1"/>
</dbReference>
<dbReference type="InterPro" id="IPR014748">
    <property type="entry name" value="Enoyl-CoA_hydra_C"/>
</dbReference>
<dbReference type="EMBL" id="JACJUU010000002">
    <property type="protein sequence ID" value="MBC2769111.1"/>
    <property type="molecule type" value="Genomic_DNA"/>
</dbReference>
<dbReference type="PANTHER" id="PTHR11941:SF54">
    <property type="entry name" value="ENOYL-COA HYDRATASE, MITOCHONDRIAL"/>
    <property type="match status" value="1"/>
</dbReference>
<dbReference type="InterPro" id="IPR001753">
    <property type="entry name" value="Enoyl-CoA_hydra/iso"/>
</dbReference>
<dbReference type="PROSITE" id="PS00166">
    <property type="entry name" value="ENOYL_COA_HYDRATASE"/>
    <property type="match status" value="1"/>
</dbReference>
<accession>A0A842HPC8</accession>
<dbReference type="InterPro" id="IPR029045">
    <property type="entry name" value="ClpP/crotonase-like_dom_sf"/>
</dbReference>
<protein>
    <submittedName>
        <fullName evidence="4">Crotonase/enoyl-CoA hydratase family protein</fullName>
    </submittedName>
</protein>
<dbReference type="Proteomes" id="UP000545386">
    <property type="component" value="Unassembled WGS sequence"/>
</dbReference>
<evidence type="ECO:0000313" key="5">
    <source>
        <dbReference type="Proteomes" id="UP000545386"/>
    </source>
</evidence>
<reference evidence="4 5" key="1">
    <citation type="submission" date="2020-08" db="EMBL/GenBank/DDBJ databases">
        <title>Paraeoetvoesia sp. YC-7-48 draft genome sequence.</title>
        <authorList>
            <person name="Yao L."/>
        </authorList>
    </citation>
    <scope>NUCLEOTIDE SEQUENCE [LARGE SCALE GENOMIC DNA]</scope>
    <source>
        <strain evidence="5">YC-7-48</strain>
    </source>
</reference>
<comment type="caution">
    <text evidence="4">The sequence shown here is derived from an EMBL/GenBank/DDBJ whole genome shotgun (WGS) entry which is preliminary data.</text>
</comment>
<keyword evidence="2" id="KW-0456">Lyase</keyword>
<dbReference type="GO" id="GO:0006635">
    <property type="term" value="P:fatty acid beta-oxidation"/>
    <property type="evidence" value="ECO:0007669"/>
    <property type="project" value="UniProtKB-UniPathway"/>
</dbReference>
<evidence type="ECO:0000313" key="4">
    <source>
        <dbReference type="EMBL" id="MBC2769111.1"/>
    </source>
</evidence>
<dbReference type="SUPFAM" id="SSF52096">
    <property type="entry name" value="ClpP/crotonase"/>
    <property type="match status" value="1"/>
</dbReference>
<dbReference type="CDD" id="cd06558">
    <property type="entry name" value="crotonase-like"/>
    <property type="match status" value="1"/>
</dbReference>
<dbReference type="GO" id="GO:0016829">
    <property type="term" value="F:lyase activity"/>
    <property type="evidence" value="ECO:0007669"/>
    <property type="project" value="UniProtKB-KW"/>
</dbReference>
<name>A0A842HPC8_9BURK</name>
<keyword evidence="5" id="KW-1185">Reference proteome</keyword>
<dbReference type="AlphaFoldDB" id="A0A842HPC8"/>
<sequence length="261" mass="28168">MTQSTQYKLLSVKFTDAIALVTLTRPAKRNAINLDLVGELNHCFGSMPDTVKAIILHGEGDHFCAGLDLSEVREHTVPQSVMHSRMWHEAFEKIQFGRAPVIAVLHGAVVGGGLELASATHIRVAENTAFYALPEGKRGLFVGGGGSVRISRLIGVNRMSDLMLTGRVLSADEGQQVGISTYLTEPGEGLKKAMELAQGIATNAAMTNYGVMHMLPRIADQTIQDGMATESLMAAVAQTDPATQRLLAEFLDQKKNKVQRS</sequence>
<dbReference type="UniPathway" id="UPA00659"/>
<comment type="similarity">
    <text evidence="1 3">Belongs to the enoyl-CoA hydratase/isomerase family.</text>
</comment>
<gene>
    <name evidence="4" type="ORF">GTU67_04165</name>
</gene>
<dbReference type="Gene3D" id="1.10.12.10">
    <property type="entry name" value="Lyase 2-enoyl-coa Hydratase, Chain A, domain 2"/>
    <property type="match status" value="1"/>
</dbReference>
<evidence type="ECO:0000256" key="3">
    <source>
        <dbReference type="RuleBase" id="RU003707"/>
    </source>
</evidence>
<evidence type="ECO:0000256" key="1">
    <source>
        <dbReference type="ARBA" id="ARBA00005254"/>
    </source>
</evidence>
<proteinExistence type="inferred from homology"/>
<dbReference type="InterPro" id="IPR018376">
    <property type="entry name" value="Enoyl-CoA_hyd/isom_CS"/>
</dbReference>
<organism evidence="4 5">
    <name type="scientific">Pusillimonas minor</name>
    <dbReference type="NCBI Taxonomy" id="2697024"/>
    <lineage>
        <taxon>Bacteria</taxon>
        <taxon>Pseudomonadati</taxon>
        <taxon>Pseudomonadota</taxon>
        <taxon>Betaproteobacteria</taxon>
        <taxon>Burkholderiales</taxon>
        <taxon>Alcaligenaceae</taxon>
        <taxon>Pusillimonas</taxon>
    </lineage>
</organism>
<dbReference type="NCBIfam" id="NF006013">
    <property type="entry name" value="PRK08150.1"/>
    <property type="match status" value="1"/>
</dbReference>
<dbReference type="Pfam" id="PF00378">
    <property type="entry name" value="ECH_1"/>
    <property type="match status" value="1"/>
</dbReference>